<gene>
    <name evidence="1" type="ORF">EJ03DRAFT_82949</name>
</gene>
<proteinExistence type="predicted"/>
<dbReference type="Proteomes" id="UP000799436">
    <property type="component" value="Unassembled WGS sequence"/>
</dbReference>
<dbReference type="EMBL" id="ML995829">
    <property type="protein sequence ID" value="KAF2769976.1"/>
    <property type="molecule type" value="Genomic_DNA"/>
</dbReference>
<evidence type="ECO:0000313" key="1">
    <source>
        <dbReference type="EMBL" id="KAF2769976.1"/>
    </source>
</evidence>
<organism evidence="1 2">
    <name type="scientific">Teratosphaeria nubilosa</name>
    <dbReference type="NCBI Taxonomy" id="161662"/>
    <lineage>
        <taxon>Eukaryota</taxon>
        <taxon>Fungi</taxon>
        <taxon>Dikarya</taxon>
        <taxon>Ascomycota</taxon>
        <taxon>Pezizomycotina</taxon>
        <taxon>Dothideomycetes</taxon>
        <taxon>Dothideomycetidae</taxon>
        <taxon>Mycosphaerellales</taxon>
        <taxon>Teratosphaeriaceae</taxon>
        <taxon>Teratosphaeria</taxon>
    </lineage>
</organism>
<name>A0A6G1LAV8_9PEZI</name>
<reference evidence="1" key="1">
    <citation type="journal article" date="2020" name="Stud. Mycol.">
        <title>101 Dothideomycetes genomes: a test case for predicting lifestyles and emergence of pathogens.</title>
        <authorList>
            <person name="Haridas S."/>
            <person name="Albert R."/>
            <person name="Binder M."/>
            <person name="Bloem J."/>
            <person name="Labutti K."/>
            <person name="Salamov A."/>
            <person name="Andreopoulos B."/>
            <person name="Baker S."/>
            <person name="Barry K."/>
            <person name="Bills G."/>
            <person name="Bluhm B."/>
            <person name="Cannon C."/>
            <person name="Castanera R."/>
            <person name="Culley D."/>
            <person name="Daum C."/>
            <person name="Ezra D."/>
            <person name="Gonzalez J."/>
            <person name="Henrissat B."/>
            <person name="Kuo A."/>
            <person name="Liang C."/>
            <person name="Lipzen A."/>
            <person name="Lutzoni F."/>
            <person name="Magnuson J."/>
            <person name="Mondo S."/>
            <person name="Nolan M."/>
            <person name="Ohm R."/>
            <person name="Pangilinan J."/>
            <person name="Park H.-J."/>
            <person name="Ramirez L."/>
            <person name="Alfaro M."/>
            <person name="Sun H."/>
            <person name="Tritt A."/>
            <person name="Yoshinaga Y."/>
            <person name="Zwiers L.-H."/>
            <person name="Turgeon B."/>
            <person name="Goodwin S."/>
            <person name="Spatafora J."/>
            <person name="Crous P."/>
            <person name="Grigoriev I."/>
        </authorList>
    </citation>
    <scope>NUCLEOTIDE SEQUENCE</scope>
    <source>
        <strain evidence="1">CBS 116005</strain>
    </source>
</reference>
<dbReference type="AlphaFoldDB" id="A0A6G1LAV8"/>
<sequence length="186" mass="20896">MCLILQIKSSSRNRKPFIRYHLPCRLVPQRAGQGAQRDGQSDLCCKFGSRMRVSRGQRHMESPSVSVKSRTAHRLLTVLKVRSSRSGRGRSWLPSSRRSSQVSRRCLQHNIDQVKECRSGDTESCQGRHTVTSRVQWRGFVLGVGCQLGGKNNNMDTFNLLGLRRLYAVLAHSIADYNLGAVLDAS</sequence>
<evidence type="ECO:0000313" key="2">
    <source>
        <dbReference type="Proteomes" id="UP000799436"/>
    </source>
</evidence>
<accession>A0A6G1LAV8</accession>
<keyword evidence="2" id="KW-1185">Reference proteome</keyword>
<protein>
    <submittedName>
        <fullName evidence="1">Uncharacterized protein</fullName>
    </submittedName>
</protein>